<dbReference type="PIRSF" id="PIRSF001220">
    <property type="entry name" value="L-ASNase_gatD"/>
    <property type="match status" value="1"/>
</dbReference>
<evidence type="ECO:0000256" key="4">
    <source>
        <dbReference type="RuleBase" id="RU004456"/>
    </source>
</evidence>
<dbReference type="CDD" id="cd08964">
    <property type="entry name" value="L-asparaginase_II"/>
    <property type="match status" value="1"/>
</dbReference>
<dbReference type="NCBIfam" id="TIGR00520">
    <property type="entry name" value="asnASE_II"/>
    <property type="match status" value="1"/>
</dbReference>
<feature type="domain" description="L-asparaginase N-terminal" evidence="5">
    <location>
        <begin position="16"/>
        <end position="205"/>
    </location>
</feature>
<evidence type="ECO:0000313" key="8">
    <source>
        <dbReference type="Proteomes" id="UP000715095"/>
    </source>
</evidence>
<accession>A0ABS2DTW7</accession>
<evidence type="ECO:0000313" key="7">
    <source>
        <dbReference type="EMBL" id="MBM6704765.1"/>
    </source>
</evidence>
<gene>
    <name evidence="7" type="ORF">H6A60_09745</name>
</gene>
<dbReference type="InterPro" id="IPR037152">
    <property type="entry name" value="L-asparaginase_N_sf"/>
</dbReference>
<dbReference type="InterPro" id="IPR027475">
    <property type="entry name" value="Asparaginase/glutaminase_AS2"/>
</dbReference>
<evidence type="ECO:0000256" key="3">
    <source>
        <dbReference type="PROSITE-ProRule" id="PRU10100"/>
    </source>
</evidence>
<dbReference type="PROSITE" id="PS51732">
    <property type="entry name" value="ASN_GLN_ASE_3"/>
    <property type="match status" value="1"/>
</dbReference>
<dbReference type="PANTHER" id="PTHR11707:SF28">
    <property type="entry name" value="60 KDA LYSOPHOSPHOLIPASE"/>
    <property type="match status" value="1"/>
</dbReference>
<reference evidence="7 8" key="1">
    <citation type="journal article" date="2021" name="Sci. Rep.">
        <title>The distribution of antibiotic resistance genes in chicken gut microbiota commensals.</title>
        <authorList>
            <person name="Juricova H."/>
            <person name="Matiasovicova J."/>
            <person name="Kubasova T."/>
            <person name="Cejkova D."/>
            <person name="Rychlik I."/>
        </authorList>
    </citation>
    <scope>NUCLEOTIDE SEQUENCE [LARGE SCALE GENOMIC DNA]</scope>
    <source>
        <strain evidence="7 8">An829</strain>
    </source>
</reference>
<dbReference type="PRINTS" id="PR00139">
    <property type="entry name" value="ASNGLNASE"/>
</dbReference>
<keyword evidence="2" id="KW-0378">Hydrolase</keyword>
<dbReference type="PIRSF" id="PIRSF500176">
    <property type="entry name" value="L_ASNase"/>
    <property type="match status" value="1"/>
</dbReference>
<comment type="caution">
    <text evidence="7">The sequence shown here is derived from an EMBL/GenBank/DDBJ whole genome shotgun (WGS) entry which is preliminary data.</text>
</comment>
<dbReference type="Pfam" id="PF00710">
    <property type="entry name" value="Asparaginase"/>
    <property type="match status" value="1"/>
</dbReference>
<dbReference type="InterPro" id="IPR036152">
    <property type="entry name" value="Asp/glu_Ase-like_sf"/>
</dbReference>
<dbReference type="InterPro" id="IPR027474">
    <property type="entry name" value="L-asparaginase_N"/>
</dbReference>
<dbReference type="PROSITE" id="PS00917">
    <property type="entry name" value="ASN_GLN_ASE_2"/>
    <property type="match status" value="1"/>
</dbReference>
<dbReference type="Gene3D" id="3.40.50.40">
    <property type="match status" value="1"/>
</dbReference>
<keyword evidence="8" id="KW-1185">Reference proteome</keyword>
<organism evidence="7 8">
    <name type="scientific">Sutterella massiliensis</name>
    <dbReference type="NCBI Taxonomy" id="1816689"/>
    <lineage>
        <taxon>Bacteria</taxon>
        <taxon>Pseudomonadati</taxon>
        <taxon>Pseudomonadota</taxon>
        <taxon>Betaproteobacteria</taxon>
        <taxon>Burkholderiales</taxon>
        <taxon>Sutterellaceae</taxon>
        <taxon>Sutterella</taxon>
    </lineage>
</organism>
<evidence type="ECO:0000259" key="5">
    <source>
        <dbReference type="Pfam" id="PF00710"/>
    </source>
</evidence>
<feature type="domain" description="Asparaginase/glutaminase C-terminal" evidence="6">
    <location>
        <begin position="232"/>
        <end position="335"/>
    </location>
</feature>
<name>A0ABS2DTW7_9BURK</name>
<dbReference type="SMART" id="SM00870">
    <property type="entry name" value="Asparaginase"/>
    <property type="match status" value="1"/>
</dbReference>
<dbReference type="SUPFAM" id="SSF53774">
    <property type="entry name" value="Glutaminase/Asparaginase"/>
    <property type="match status" value="1"/>
</dbReference>
<protein>
    <submittedName>
        <fullName evidence="7">Asparaginase</fullName>
    </submittedName>
</protein>
<evidence type="ECO:0000256" key="2">
    <source>
        <dbReference type="ARBA" id="ARBA00022801"/>
    </source>
</evidence>
<dbReference type="PANTHER" id="PTHR11707">
    <property type="entry name" value="L-ASPARAGINASE"/>
    <property type="match status" value="1"/>
</dbReference>
<dbReference type="Gene3D" id="3.40.50.1170">
    <property type="entry name" value="L-asparaginase, N-terminal domain"/>
    <property type="match status" value="1"/>
</dbReference>
<dbReference type="Pfam" id="PF17763">
    <property type="entry name" value="Asparaginase_C"/>
    <property type="match status" value="1"/>
</dbReference>
<sequence length="350" mass="36766">MTANIDHAAPCGRLPRIVVFATGGTIVSSGDDPTQLTGYRIKGLSVESLIAGVPALKRTAELEAEQIANIDSMSMTSEIWMRLARGIEAAAAREDVDGIVVTHGTDTMEETAWFLNLVLKTEKPVVITGAMRPATAISADGPLNLLNAVRVAADTESRGKGVLVVLNDVIATARDATKMHPTNVATFRGPDLGMIGMISGDAILYIGASVRPHTTATEFSLADLSGLTKLPRVDIVYSHADDDGVFVDAAVAAGAGAIVHAGTGNGSIHKETEKALVRAAEEGVLIVRASRTYSGAVTPGVDEWQRAGFVPSGTLNPQKARVLAQLVLAKYADADAGERRKRLADAFARY</sequence>
<evidence type="ECO:0000256" key="1">
    <source>
        <dbReference type="ARBA" id="ARBA00010518"/>
    </source>
</evidence>
<proteinExistence type="inferred from homology"/>
<dbReference type="InterPro" id="IPR027473">
    <property type="entry name" value="L-asparaginase_C"/>
</dbReference>
<dbReference type="InterPro" id="IPR006034">
    <property type="entry name" value="Asparaginase/glutaminase-like"/>
</dbReference>
<dbReference type="EMBL" id="JACJJC010000018">
    <property type="protein sequence ID" value="MBM6704765.1"/>
    <property type="molecule type" value="Genomic_DNA"/>
</dbReference>
<dbReference type="Proteomes" id="UP000715095">
    <property type="component" value="Unassembled WGS sequence"/>
</dbReference>
<dbReference type="InterPro" id="IPR040919">
    <property type="entry name" value="Asparaginase_C"/>
</dbReference>
<evidence type="ECO:0000259" key="6">
    <source>
        <dbReference type="Pfam" id="PF17763"/>
    </source>
</evidence>
<dbReference type="SFLD" id="SFLDS00057">
    <property type="entry name" value="Glutaminase/Asparaginase"/>
    <property type="match status" value="1"/>
</dbReference>
<dbReference type="InterPro" id="IPR004550">
    <property type="entry name" value="AsnASE_II"/>
</dbReference>
<feature type="active site" evidence="3">
    <location>
        <position position="105"/>
    </location>
</feature>
<comment type="similarity">
    <text evidence="1 4">Belongs to the asparaginase 1 family.</text>
</comment>
<dbReference type="RefSeq" id="WP_205104051.1">
    <property type="nucleotide sequence ID" value="NZ_JACJJC010000018.1"/>
</dbReference>